<dbReference type="InterPro" id="IPR020930">
    <property type="entry name" value="Ribosomal_uL5_bac-type"/>
</dbReference>
<evidence type="ECO:0000313" key="3">
    <source>
        <dbReference type="EMBL" id="HEB13701.1"/>
    </source>
</evidence>
<dbReference type="AlphaFoldDB" id="A0A7C1SXG9"/>
<feature type="non-terminal residue" evidence="3">
    <location>
        <position position="1"/>
    </location>
</feature>
<dbReference type="GO" id="GO:0022625">
    <property type="term" value="C:cytosolic large ribosomal subunit"/>
    <property type="evidence" value="ECO:0007669"/>
    <property type="project" value="TreeGrafter"/>
</dbReference>
<keyword evidence="3" id="KW-0689">Ribosomal protein</keyword>
<dbReference type="Gene3D" id="2.170.120.20">
    <property type="entry name" value="Ribosomal protein L25, beta domain"/>
    <property type="match status" value="1"/>
</dbReference>
<dbReference type="InterPro" id="IPR011035">
    <property type="entry name" value="Ribosomal_bL25/Gln-tRNA_synth"/>
</dbReference>
<feature type="region of interest" description="Disordered" evidence="1">
    <location>
        <begin position="102"/>
        <end position="151"/>
    </location>
</feature>
<accession>A0A7C1SXG9</accession>
<evidence type="ECO:0000256" key="1">
    <source>
        <dbReference type="SAM" id="MobiDB-lite"/>
    </source>
</evidence>
<protein>
    <submittedName>
        <fullName evidence="3">50S ribosomal protein L25</fullName>
    </submittedName>
</protein>
<gene>
    <name evidence="3" type="ORF">ENI13_01840</name>
</gene>
<feature type="compositionally biased region" description="Basic and acidic residues" evidence="1">
    <location>
        <begin position="134"/>
        <end position="151"/>
    </location>
</feature>
<evidence type="ECO:0000259" key="2">
    <source>
        <dbReference type="Pfam" id="PF14693"/>
    </source>
</evidence>
<dbReference type="GO" id="GO:0008097">
    <property type="term" value="F:5S rRNA binding"/>
    <property type="evidence" value="ECO:0007669"/>
    <property type="project" value="TreeGrafter"/>
</dbReference>
<dbReference type="GO" id="GO:0006412">
    <property type="term" value="P:translation"/>
    <property type="evidence" value="ECO:0007669"/>
    <property type="project" value="InterPro"/>
</dbReference>
<dbReference type="PANTHER" id="PTHR33284">
    <property type="entry name" value="RIBOSOMAL PROTEIN L25/GLN-TRNA SYNTHETASE, ANTI-CODON-BINDING DOMAIN-CONTAINING PROTEIN"/>
    <property type="match status" value="1"/>
</dbReference>
<dbReference type="SUPFAM" id="SSF50715">
    <property type="entry name" value="Ribosomal protein L25-like"/>
    <property type="match status" value="1"/>
</dbReference>
<dbReference type="Pfam" id="PF14693">
    <property type="entry name" value="Ribosomal_TL5_C"/>
    <property type="match status" value="1"/>
</dbReference>
<reference evidence="3" key="1">
    <citation type="journal article" date="2020" name="mSystems">
        <title>Genome- and Community-Level Interaction Insights into Carbon Utilization and Element Cycling Functions of Hydrothermarchaeota in Hydrothermal Sediment.</title>
        <authorList>
            <person name="Zhou Z."/>
            <person name="Liu Y."/>
            <person name="Xu W."/>
            <person name="Pan J."/>
            <person name="Luo Z.H."/>
            <person name="Li M."/>
        </authorList>
    </citation>
    <scope>NUCLEOTIDE SEQUENCE [LARGE SCALE GENOMIC DNA]</scope>
    <source>
        <strain evidence="3">HyVt-369</strain>
    </source>
</reference>
<comment type="caution">
    <text evidence="3">The sequence shown here is derived from an EMBL/GenBank/DDBJ whole genome shotgun (WGS) entry which is preliminary data.</text>
</comment>
<dbReference type="InterPro" id="IPR037121">
    <property type="entry name" value="Ribosomal_bL25_C"/>
</dbReference>
<feature type="compositionally biased region" description="Acidic residues" evidence="1">
    <location>
        <begin position="124"/>
        <end position="133"/>
    </location>
</feature>
<feature type="compositionally biased region" description="Acidic residues" evidence="1">
    <location>
        <begin position="102"/>
        <end position="113"/>
    </location>
</feature>
<dbReference type="EMBL" id="DRHL01000106">
    <property type="protein sequence ID" value="HEB13701.1"/>
    <property type="molecule type" value="Genomic_DNA"/>
</dbReference>
<dbReference type="InterPro" id="IPR020057">
    <property type="entry name" value="Ribosomal_bL25_b-dom"/>
</dbReference>
<name>A0A7C1SXG9_UNCC3</name>
<feature type="domain" description="Large ribosomal subunit protein bL25 beta" evidence="2">
    <location>
        <begin position="14"/>
        <end position="97"/>
    </location>
</feature>
<dbReference type="GO" id="GO:0003735">
    <property type="term" value="F:structural constituent of ribosome"/>
    <property type="evidence" value="ECO:0007669"/>
    <property type="project" value="InterPro"/>
</dbReference>
<keyword evidence="3" id="KW-0687">Ribonucleoprotein</keyword>
<organism evidence="3">
    <name type="scientific">candidate division CPR3 bacterium</name>
    <dbReference type="NCBI Taxonomy" id="2268181"/>
    <lineage>
        <taxon>Bacteria</taxon>
        <taxon>Bacteria division CPR3</taxon>
    </lineage>
</organism>
<proteinExistence type="predicted"/>
<dbReference type="Proteomes" id="UP000885695">
    <property type="component" value="Unassembled WGS sequence"/>
</dbReference>
<dbReference type="PANTHER" id="PTHR33284:SF1">
    <property type="entry name" value="RIBOSOMAL PROTEIN L25_GLN-TRNA SYNTHETASE, ANTI-CODON-BINDING DOMAIN-CONTAINING PROTEIN"/>
    <property type="match status" value="1"/>
</dbReference>
<sequence length="151" mass="16705">VHVDFYQPDLTKETEVTVPLVFEGEAPGVKELGGTLLRNIQDIAVTALPQNLPHEIVVLVEGLKTFEDRILVKDIVVSNDITISRDPEDLVAQVIPAEDVEAELEVPIEEDVASVEGAEKKEEETEGEEDAKEEGDSGEKEESEKEEKKEK</sequence>